<dbReference type="InterPro" id="IPR029903">
    <property type="entry name" value="RmlD-like-bd"/>
</dbReference>
<dbReference type="UniPathway" id="UPA00124"/>
<comment type="catalytic activity">
    <reaction evidence="5">
        <text>dTDP-beta-L-rhamnose + NADP(+) = dTDP-4-dehydro-beta-L-rhamnose + NADPH + H(+)</text>
        <dbReference type="Rhea" id="RHEA:21796"/>
        <dbReference type="ChEBI" id="CHEBI:15378"/>
        <dbReference type="ChEBI" id="CHEBI:57510"/>
        <dbReference type="ChEBI" id="CHEBI:57783"/>
        <dbReference type="ChEBI" id="CHEBI:58349"/>
        <dbReference type="ChEBI" id="CHEBI:62830"/>
        <dbReference type="EC" id="1.1.1.133"/>
    </reaction>
</comment>
<dbReference type="InterPro" id="IPR005913">
    <property type="entry name" value="dTDP_dehydrorham_reduct"/>
</dbReference>
<comment type="similarity">
    <text evidence="2 6">Belongs to the dTDP-4-dehydrorhamnose reductase family.</text>
</comment>
<gene>
    <name evidence="8" type="primary">rfbD</name>
    <name evidence="8" type="ORF">ENL70_06280</name>
</gene>
<protein>
    <recommendedName>
        <fullName evidence="4 6">dTDP-4-dehydrorhamnose reductase</fullName>
        <ecNumber evidence="3 6">1.1.1.133</ecNumber>
    </recommendedName>
</protein>
<organism evidence="8">
    <name type="scientific">Thermodesulfobium narugense</name>
    <dbReference type="NCBI Taxonomy" id="184064"/>
    <lineage>
        <taxon>Bacteria</taxon>
        <taxon>Pseudomonadati</taxon>
        <taxon>Thermodesulfobiota</taxon>
        <taxon>Thermodesulfobiia</taxon>
        <taxon>Thermodesulfobiales</taxon>
        <taxon>Thermodesulfobiaceae</taxon>
        <taxon>Thermodesulfobium</taxon>
    </lineage>
</organism>
<reference evidence="8" key="1">
    <citation type="journal article" date="2020" name="mSystems">
        <title>Genome- and Community-Level Interaction Insights into Carbon Utilization and Element Cycling Functions of Hydrothermarchaeota in Hydrothermal Sediment.</title>
        <authorList>
            <person name="Zhou Z."/>
            <person name="Liu Y."/>
            <person name="Xu W."/>
            <person name="Pan J."/>
            <person name="Luo Z.H."/>
            <person name="Li M."/>
        </authorList>
    </citation>
    <scope>NUCLEOTIDE SEQUENCE [LARGE SCALE GENOMIC DNA]</scope>
    <source>
        <strain evidence="8">SpSt-1019</strain>
    </source>
</reference>
<dbReference type="GO" id="GO:0019305">
    <property type="term" value="P:dTDP-rhamnose biosynthetic process"/>
    <property type="evidence" value="ECO:0007669"/>
    <property type="project" value="UniProtKB-UniPathway"/>
</dbReference>
<accession>A0A7C5KHU6</accession>
<evidence type="ECO:0000313" key="8">
    <source>
        <dbReference type="EMBL" id="HHI66135.1"/>
    </source>
</evidence>
<dbReference type="CDD" id="cd05254">
    <property type="entry name" value="dTDP_HR_like_SDR_e"/>
    <property type="match status" value="1"/>
</dbReference>
<evidence type="ECO:0000256" key="3">
    <source>
        <dbReference type="ARBA" id="ARBA00012929"/>
    </source>
</evidence>
<dbReference type="AlphaFoldDB" id="A0A7C5KHU6"/>
<keyword evidence="6 8" id="KW-0560">Oxidoreductase</keyword>
<dbReference type="PANTHER" id="PTHR10491">
    <property type="entry name" value="DTDP-4-DEHYDRORHAMNOSE REDUCTASE"/>
    <property type="match status" value="1"/>
</dbReference>
<comment type="pathway">
    <text evidence="1 6">Carbohydrate biosynthesis; dTDP-L-rhamnose biosynthesis.</text>
</comment>
<comment type="function">
    <text evidence="6">Catalyzes the reduction of dTDP-6-deoxy-L-lyxo-4-hexulose to yield dTDP-L-rhamnose.</text>
</comment>
<dbReference type="Gene3D" id="3.90.25.10">
    <property type="entry name" value="UDP-galactose 4-epimerase, domain 1"/>
    <property type="match status" value="1"/>
</dbReference>
<keyword evidence="6" id="KW-0521">NADP</keyword>
<comment type="caution">
    <text evidence="8">The sequence shown here is derived from an EMBL/GenBank/DDBJ whole genome shotgun (WGS) entry which is preliminary data.</text>
</comment>
<evidence type="ECO:0000259" key="7">
    <source>
        <dbReference type="Pfam" id="PF04321"/>
    </source>
</evidence>
<dbReference type="PANTHER" id="PTHR10491:SF4">
    <property type="entry name" value="METHIONINE ADENOSYLTRANSFERASE 2 SUBUNIT BETA"/>
    <property type="match status" value="1"/>
</dbReference>
<dbReference type="GO" id="GO:0008831">
    <property type="term" value="F:dTDP-4-dehydrorhamnose reductase activity"/>
    <property type="evidence" value="ECO:0007669"/>
    <property type="project" value="UniProtKB-EC"/>
</dbReference>
<dbReference type="SUPFAM" id="SSF51735">
    <property type="entry name" value="NAD(P)-binding Rossmann-fold domains"/>
    <property type="match status" value="1"/>
</dbReference>
<proteinExistence type="inferred from homology"/>
<dbReference type="Pfam" id="PF04321">
    <property type="entry name" value="RmlD_sub_bind"/>
    <property type="match status" value="1"/>
</dbReference>
<dbReference type="NCBIfam" id="TIGR01214">
    <property type="entry name" value="rmlD"/>
    <property type="match status" value="1"/>
</dbReference>
<dbReference type="EMBL" id="DRUY01000209">
    <property type="protein sequence ID" value="HHI66135.1"/>
    <property type="molecule type" value="Genomic_DNA"/>
</dbReference>
<sequence>MRAILLGANGQLAREFINNSVNFNLQLIPFDKGMLDVTNFFELKEVIKIYMPDIVLNCAAYNHVDKAESDWEAAYKVNALGPRNLAVLSNEHNFILVHFSSDYVFDGLSSKPYLIYDKPNPISTYGKSKLSGEKEITSLCSKYYIIRTSWVFGDGTNSFPRKLIEWSRGKRVVKIVYDQVSSPTSARYLAIKTIDIIKNLPYGIYHVTNSGYCSRYEWAKFIFDFLKIEVELEPVKSDEFVTPAKRPSFSVLDNFPLIGDEDWKESTTNYLLSTSQL</sequence>
<evidence type="ECO:0000256" key="6">
    <source>
        <dbReference type="RuleBase" id="RU364082"/>
    </source>
</evidence>
<evidence type="ECO:0000256" key="4">
    <source>
        <dbReference type="ARBA" id="ARBA00017099"/>
    </source>
</evidence>
<dbReference type="InterPro" id="IPR036291">
    <property type="entry name" value="NAD(P)-bd_dom_sf"/>
</dbReference>
<evidence type="ECO:0000256" key="1">
    <source>
        <dbReference type="ARBA" id="ARBA00004781"/>
    </source>
</evidence>
<dbReference type="GO" id="GO:0005829">
    <property type="term" value="C:cytosol"/>
    <property type="evidence" value="ECO:0007669"/>
    <property type="project" value="TreeGrafter"/>
</dbReference>
<dbReference type="Gene3D" id="3.40.50.720">
    <property type="entry name" value="NAD(P)-binding Rossmann-like Domain"/>
    <property type="match status" value="1"/>
</dbReference>
<evidence type="ECO:0000256" key="5">
    <source>
        <dbReference type="ARBA" id="ARBA00048200"/>
    </source>
</evidence>
<dbReference type="EC" id="1.1.1.133" evidence="3 6"/>
<name>A0A7C5KHU6_9BACT</name>
<feature type="domain" description="RmlD-like substrate binding" evidence="7">
    <location>
        <begin position="1"/>
        <end position="254"/>
    </location>
</feature>
<evidence type="ECO:0000256" key="2">
    <source>
        <dbReference type="ARBA" id="ARBA00010944"/>
    </source>
</evidence>